<feature type="compositionally biased region" description="Polar residues" evidence="1">
    <location>
        <begin position="694"/>
        <end position="705"/>
    </location>
</feature>
<feature type="compositionally biased region" description="Polar residues" evidence="1">
    <location>
        <begin position="443"/>
        <end position="454"/>
    </location>
</feature>
<feature type="region of interest" description="Disordered" evidence="1">
    <location>
        <begin position="263"/>
        <end position="291"/>
    </location>
</feature>
<dbReference type="EMBL" id="CAJHJG010005802">
    <property type="protein sequence ID" value="CAD6952698.1"/>
    <property type="molecule type" value="Genomic_DNA"/>
</dbReference>
<dbReference type="InterPro" id="IPR007220">
    <property type="entry name" value="ORC2"/>
</dbReference>
<feature type="compositionally biased region" description="Low complexity" evidence="1">
    <location>
        <begin position="16"/>
        <end position="35"/>
    </location>
</feature>
<feature type="region of interest" description="Disordered" evidence="1">
    <location>
        <begin position="653"/>
        <end position="705"/>
    </location>
</feature>
<feature type="region of interest" description="Disordered" evidence="1">
    <location>
        <begin position="422"/>
        <end position="454"/>
    </location>
</feature>
<feature type="compositionally biased region" description="Polar residues" evidence="1">
    <location>
        <begin position="43"/>
        <end position="76"/>
    </location>
</feature>
<feature type="region of interest" description="Disordered" evidence="1">
    <location>
        <begin position="186"/>
        <end position="235"/>
    </location>
</feature>
<feature type="compositionally biased region" description="Acidic residues" evidence="1">
    <location>
        <begin position="272"/>
        <end position="288"/>
    </location>
</feature>
<feature type="compositionally biased region" description="Low complexity" evidence="1">
    <location>
        <begin position="212"/>
        <end position="229"/>
    </location>
</feature>
<feature type="compositionally biased region" description="Acidic residues" evidence="1">
    <location>
        <begin position="115"/>
        <end position="125"/>
    </location>
</feature>
<dbReference type="Proteomes" id="UP000836402">
    <property type="component" value="Unassembled WGS sequence"/>
</dbReference>
<dbReference type="Pfam" id="PF04084">
    <property type="entry name" value="RecA-like_ORC2"/>
    <property type="match status" value="1"/>
</dbReference>
<feature type="region of interest" description="Disordered" evidence="1">
    <location>
        <begin position="312"/>
        <end position="332"/>
    </location>
</feature>
<feature type="compositionally biased region" description="Low complexity" evidence="1">
    <location>
        <begin position="653"/>
        <end position="664"/>
    </location>
</feature>
<feature type="compositionally biased region" description="Acidic residues" evidence="1">
    <location>
        <begin position="517"/>
        <end position="528"/>
    </location>
</feature>
<feature type="compositionally biased region" description="Low complexity" evidence="1">
    <location>
        <begin position="422"/>
        <end position="442"/>
    </location>
</feature>
<feature type="domain" description="Origin recognition complex subunit 2 RecA-like" evidence="2">
    <location>
        <begin position="555"/>
        <end position="630"/>
    </location>
</feature>
<dbReference type="PANTHER" id="PTHR14052">
    <property type="entry name" value="ORIGIN RECOGNITION COMPLEX SUBUNIT 2"/>
    <property type="match status" value="1"/>
</dbReference>
<dbReference type="PANTHER" id="PTHR14052:SF0">
    <property type="entry name" value="ORIGIN RECOGNITION COMPLEX SUBUNIT 2"/>
    <property type="match status" value="1"/>
</dbReference>
<evidence type="ECO:0000313" key="4">
    <source>
        <dbReference type="Proteomes" id="UP000836402"/>
    </source>
</evidence>
<comment type="caution">
    <text evidence="3">The sequence shown here is derived from an EMBL/GenBank/DDBJ whole genome shotgun (WGS) entry which is preliminary data.</text>
</comment>
<name>A0ABN7J4Y3_9BASI</name>
<protein>
    <recommendedName>
        <fullName evidence="2">Origin recognition complex subunit 2 RecA-like domain-containing protein</fullName>
    </recommendedName>
</protein>
<feature type="compositionally biased region" description="Acidic residues" evidence="1">
    <location>
        <begin position="676"/>
        <end position="689"/>
    </location>
</feature>
<evidence type="ECO:0000256" key="1">
    <source>
        <dbReference type="SAM" id="MobiDB-lite"/>
    </source>
</evidence>
<organism evidence="3 4">
    <name type="scientific">Tilletia caries</name>
    <name type="common">wheat bunt fungus</name>
    <dbReference type="NCBI Taxonomy" id="13290"/>
    <lineage>
        <taxon>Eukaryota</taxon>
        <taxon>Fungi</taxon>
        <taxon>Dikarya</taxon>
        <taxon>Basidiomycota</taxon>
        <taxon>Ustilaginomycotina</taxon>
        <taxon>Exobasidiomycetes</taxon>
        <taxon>Tilletiales</taxon>
        <taxon>Tilletiaceae</taxon>
        <taxon>Tilletia</taxon>
    </lineage>
</organism>
<evidence type="ECO:0000313" key="3">
    <source>
        <dbReference type="EMBL" id="CAD6952698.1"/>
    </source>
</evidence>
<dbReference type="InterPro" id="IPR056772">
    <property type="entry name" value="RecA-like_ORC2"/>
</dbReference>
<feature type="compositionally biased region" description="Low complexity" evidence="1">
    <location>
        <begin position="186"/>
        <end position="200"/>
    </location>
</feature>
<gene>
    <name evidence="3" type="ORF">JKIAZH3_G3729</name>
</gene>
<keyword evidence="4" id="KW-1185">Reference proteome</keyword>
<feature type="region of interest" description="Disordered" evidence="1">
    <location>
        <begin position="514"/>
        <end position="547"/>
    </location>
</feature>
<reference evidence="3" key="1">
    <citation type="submission" date="2020-10" db="EMBL/GenBank/DDBJ databases">
        <authorList>
            <person name="Sedaghatjoo S."/>
        </authorList>
    </citation>
    <scope>NUCLEOTIDE SEQUENCE</scope>
    <source>
        <strain evidence="3">AZH3</strain>
    </source>
</reference>
<evidence type="ECO:0000259" key="2">
    <source>
        <dbReference type="Pfam" id="PF04084"/>
    </source>
</evidence>
<accession>A0ABN7J4Y3</accession>
<proteinExistence type="predicted"/>
<feature type="region of interest" description="Disordered" evidence="1">
    <location>
        <begin position="1"/>
        <end position="171"/>
    </location>
</feature>
<sequence length="920" mass="94811">MEIAQHRNQVLGKGPSPRSSSSSATRTPPSAATSRVGAPSRSGRLTPTKTGGSAAATPSGSNIKTPSGSHARSSRMSALGSGGTSSRHGPSPLGPRSKNAAPVLPAAHLDNDNIFSEDDDDDDEVPSGAGAGKTRSASTLERITKGAGSGLRVGAEEEEEDLEASPATQSLIRPSSSDAFFLAYSPSSSRLTSSAASTPRGKGKKRARLADGIEGVGVSPVGPGSSAGAAAGGGAGAGANVISGNAVLSSKLGSIPSAATKALFPRRRADDSDPDSDDGDGGQEEEDGATLRRWKRVWGTLNVPLRPPFAFGLSSGGRDKGKATSRATTALDPTSSFVPPFATHTLHALSTAHFRADYGSVPKRAFRDDDFHDDDQEEQEESSPNSVFAFWLSQLQAGFSLVFYGVGIGALPDTLSAPPLALPAPLFRSQPQSQTQPRSGSQEPSNAQAQSRSPPQHLLETFIGDVCAAGHGCAWIGHGLAPSGGGAGGIRASAGLKIEDVLSGCERAVRMGCGGAEEGEDDAEEEGEEGRNGGGGGQPKEGRNGGLLAPLSTAGANKVEQRAQRLISLFSSSPEVCPHQDVPPALFILIHSLDAPSLIQPKAQRILGMLGSAGRIHLMGTVRNVNAALVVPFGSGGAGADAGVGAAGSGLALTSERGGVSSKGKGNGKGKKRVVEEEEEEVEMDEDEERAMSGATQQKSTSITTAPQQQQQRLRWIWHSISTFLPSLPEALTARHAAHLAGVPSVLDFSNRGGSSASASVLRALGESSVSHILHSVSKKCRSLFVILAWEQLRCLAPHLGAVPAGMMTKRQREEAMEVYGRVRVDRLLMLAGRQFVASNMTDLGPLLKEFETHDMVERGLGGGGGGGGASSAPWITLRLETSLLEKMLGVVDRGLVGDVGVHVEALETAAAAADGDGEE</sequence>